<gene>
    <name evidence="2" type="ORF">J4Q44_G00154600</name>
</gene>
<feature type="region of interest" description="Disordered" evidence="1">
    <location>
        <begin position="57"/>
        <end position="76"/>
    </location>
</feature>
<proteinExistence type="predicted"/>
<keyword evidence="3" id="KW-1185">Reference proteome</keyword>
<name>A0AAN8QWD9_9TELE</name>
<feature type="region of interest" description="Disordered" evidence="1">
    <location>
        <begin position="310"/>
        <end position="344"/>
    </location>
</feature>
<dbReference type="Proteomes" id="UP001356427">
    <property type="component" value="Unassembled WGS sequence"/>
</dbReference>
<organism evidence="2 3">
    <name type="scientific">Coregonus suidteri</name>
    <dbReference type="NCBI Taxonomy" id="861788"/>
    <lineage>
        <taxon>Eukaryota</taxon>
        <taxon>Metazoa</taxon>
        <taxon>Chordata</taxon>
        <taxon>Craniata</taxon>
        <taxon>Vertebrata</taxon>
        <taxon>Euteleostomi</taxon>
        <taxon>Actinopterygii</taxon>
        <taxon>Neopterygii</taxon>
        <taxon>Teleostei</taxon>
        <taxon>Protacanthopterygii</taxon>
        <taxon>Salmoniformes</taxon>
        <taxon>Salmonidae</taxon>
        <taxon>Coregoninae</taxon>
        <taxon>Coregonus</taxon>
    </lineage>
</organism>
<accession>A0AAN8QWD9</accession>
<dbReference type="InterPro" id="IPR033557">
    <property type="entry name" value="CIMAP2"/>
</dbReference>
<dbReference type="PANTHER" id="PTHR34914">
    <property type="entry name" value="LYMPHOCYTE EXPANSION MOLECULE"/>
    <property type="match status" value="1"/>
</dbReference>
<comment type="caution">
    <text evidence="2">The sequence shown here is derived from an EMBL/GenBank/DDBJ whole genome shotgun (WGS) entry which is preliminary data.</text>
</comment>
<evidence type="ECO:0000313" key="2">
    <source>
        <dbReference type="EMBL" id="KAK6314001.1"/>
    </source>
</evidence>
<evidence type="ECO:0000313" key="3">
    <source>
        <dbReference type="Proteomes" id="UP001356427"/>
    </source>
</evidence>
<feature type="compositionally biased region" description="Polar residues" evidence="1">
    <location>
        <begin position="357"/>
        <end position="372"/>
    </location>
</feature>
<evidence type="ECO:0000256" key="1">
    <source>
        <dbReference type="SAM" id="MobiDB-lite"/>
    </source>
</evidence>
<dbReference type="AlphaFoldDB" id="A0AAN8QWD9"/>
<dbReference type="EMBL" id="JAGTTL010000013">
    <property type="protein sequence ID" value="KAK6314001.1"/>
    <property type="molecule type" value="Genomic_DNA"/>
</dbReference>
<feature type="region of interest" description="Disordered" evidence="1">
    <location>
        <begin position="356"/>
        <end position="383"/>
    </location>
</feature>
<feature type="compositionally biased region" description="Basic and acidic residues" evidence="1">
    <location>
        <begin position="62"/>
        <end position="73"/>
    </location>
</feature>
<protein>
    <submittedName>
        <fullName evidence="2">Uncharacterized protein</fullName>
    </submittedName>
</protein>
<sequence>MAEKKFKGAPFGTQTSRFDVSAVHPANKRVGTYTEIPYCKKMTNDLERRLGPGSYDAAGRGDFSERSVAERAKGPGWQRAQETARLAAIPHLLYREAWENKRFLKTKVGPGTYRTADFIEELQKKPGSIRGVCDSREERFRKAQSWTPGPGCYGKGGVPWAALEEKRSGSNGAPSMHLSSSLQRFPEGNSTDCGLSPCTYTLKSSTEALLASGSSRRGAYDLFTGPRDKPITARYFATPKCVNLTPGEYPSVCVGFGEEMCRREKRKHGVFGMLDQYPVVPTERIYHSTPSQCPRPATFPGPGWYEAVPPQSRPESHTHPPFLSSAPRASRRTERVQNGNYSMVGPGRYDIAEKGWSKTNNGHTSSFSSRTQRYLHKPDRDKHTQERLRAINVPVDRRSFLVPVPPGRNTLMKSA</sequence>
<reference evidence="2 3" key="1">
    <citation type="submission" date="2021-04" db="EMBL/GenBank/DDBJ databases">
        <authorList>
            <person name="De Guttry C."/>
            <person name="Zahm M."/>
            <person name="Klopp C."/>
            <person name="Cabau C."/>
            <person name="Louis A."/>
            <person name="Berthelot C."/>
            <person name="Parey E."/>
            <person name="Roest Crollius H."/>
            <person name="Montfort J."/>
            <person name="Robinson-Rechavi M."/>
            <person name="Bucao C."/>
            <person name="Bouchez O."/>
            <person name="Gislard M."/>
            <person name="Lluch J."/>
            <person name="Milhes M."/>
            <person name="Lampietro C."/>
            <person name="Lopez Roques C."/>
            <person name="Donnadieu C."/>
            <person name="Braasch I."/>
            <person name="Desvignes T."/>
            <person name="Postlethwait J."/>
            <person name="Bobe J."/>
            <person name="Wedekind C."/>
            <person name="Guiguen Y."/>
        </authorList>
    </citation>
    <scope>NUCLEOTIDE SEQUENCE [LARGE SCALE GENOMIC DNA]</scope>
    <source>
        <strain evidence="2">Cs_M1</strain>
        <tissue evidence="2">Blood</tissue>
    </source>
</reference>
<dbReference type="PANTHER" id="PTHR34914:SF1">
    <property type="entry name" value="LYMPHOCYTE EXPANSION MOLECULE"/>
    <property type="match status" value="1"/>
</dbReference>